<dbReference type="Proteomes" id="UP000534783">
    <property type="component" value="Unassembled WGS sequence"/>
</dbReference>
<evidence type="ECO:0000313" key="2">
    <source>
        <dbReference type="Proteomes" id="UP000534783"/>
    </source>
</evidence>
<keyword evidence="2" id="KW-1185">Reference proteome</keyword>
<sequence>MAITPSDLLYFLTGGAANADPNLSLGGVTSNTQVGTSLHSLFDAVSSAEGAAGDTEYRAIDIKNNHGSETMVAAGVYISQETVSVHTTVALAYDSTGTQSVVNESTAPTAVTFSTPLTKPAGIALGNIAPGATRRIWVRRTVTAGAVPANDSGSLSAYWDTGP</sequence>
<dbReference type="RefSeq" id="WP_168058183.1">
    <property type="nucleotide sequence ID" value="NZ_VTOW01000001.1"/>
</dbReference>
<protein>
    <submittedName>
        <fullName evidence="1">Uncharacterized protein</fullName>
    </submittedName>
</protein>
<dbReference type="AlphaFoldDB" id="A0A7X6DMI1"/>
<accession>A0A7X6DMI1</accession>
<name>A0A7X6DMI1_9BACT</name>
<proteinExistence type="predicted"/>
<dbReference type="EMBL" id="VTOW01000001">
    <property type="protein sequence ID" value="NKE69900.1"/>
    <property type="molecule type" value="Genomic_DNA"/>
</dbReference>
<comment type="caution">
    <text evidence="1">The sequence shown here is derived from an EMBL/GenBank/DDBJ whole genome shotgun (WGS) entry which is preliminary data.</text>
</comment>
<evidence type="ECO:0000313" key="1">
    <source>
        <dbReference type="EMBL" id="NKE69900.1"/>
    </source>
</evidence>
<reference evidence="1 2" key="1">
    <citation type="journal article" date="2020" name="Nature">
        <title>Bacterial chemolithoautotrophy via manganese oxidation.</title>
        <authorList>
            <person name="Yu H."/>
            <person name="Leadbetter J.R."/>
        </authorList>
    </citation>
    <scope>NUCLEOTIDE SEQUENCE [LARGE SCALE GENOMIC DNA]</scope>
    <source>
        <strain evidence="1 2">Mn-1</strain>
    </source>
</reference>
<organism evidence="1 2">
    <name type="scientific">Candidatus Manganitrophus noduliformans</name>
    <dbReference type="NCBI Taxonomy" id="2606439"/>
    <lineage>
        <taxon>Bacteria</taxon>
        <taxon>Pseudomonadati</taxon>
        <taxon>Nitrospirota</taxon>
        <taxon>Nitrospiria</taxon>
        <taxon>Candidatus Troglogloeales</taxon>
        <taxon>Candidatus Manganitrophaceae</taxon>
        <taxon>Candidatus Manganitrophus</taxon>
    </lineage>
</organism>
<gene>
    <name evidence="1" type="ORF">MNODULE_03950</name>
</gene>